<dbReference type="STRING" id="667725.A0A0L0FEX9"/>
<gene>
    <name evidence="2" type="ORF">SARC_12865</name>
</gene>
<dbReference type="GeneID" id="25913369"/>
<proteinExistence type="predicted"/>
<dbReference type="EMBL" id="KQ244258">
    <property type="protein sequence ID" value="KNC74593.1"/>
    <property type="molecule type" value="Genomic_DNA"/>
</dbReference>
<reference evidence="2 3" key="1">
    <citation type="submission" date="2011-02" db="EMBL/GenBank/DDBJ databases">
        <title>The Genome Sequence of Sphaeroforma arctica JP610.</title>
        <authorList>
            <consortium name="The Broad Institute Genome Sequencing Platform"/>
            <person name="Russ C."/>
            <person name="Cuomo C."/>
            <person name="Young S.K."/>
            <person name="Zeng Q."/>
            <person name="Gargeya S."/>
            <person name="Alvarado L."/>
            <person name="Berlin A."/>
            <person name="Chapman S.B."/>
            <person name="Chen Z."/>
            <person name="Freedman E."/>
            <person name="Gellesch M."/>
            <person name="Goldberg J."/>
            <person name="Griggs A."/>
            <person name="Gujja S."/>
            <person name="Heilman E."/>
            <person name="Heiman D."/>
            <person name="Howarth C."/>
            <person name="Mehta T."/>
            <person name="Neiman D."/>
            <person name="Pearson M."/>
            <person name="Roberts A."/>
            <person name="Saif S."/>
            <person name="Shea T."/>
            <person name="Shenoy N."/>
            <person name="Sisk P."/>
            <person name="Stolte C."/>
            <person name="Sykes S."/>
            <person name="White J."/>
            <person name="Yandava C."/>
            <person name="Burger G."/>
            <person name="Gray M.W."/>
            <person name="Holland P.W.H."/>
            <person name="King N."/>
            <person name="Lang F.B.F."/>
            <person name="Roger A.J."/>
            <person name="Ruiz-Trillo I."/>
            <person name="Haas B."/>
            <person name="Nusbaum C."/>
            <person name="Birren B."/>
        </authorList>
    </citation>
    <scope>NUCLEOTIDE SEQUENCE [LARGE SCALE GENOMIC DNA]</scope>
    <source>
        <strain evidence="2 3">JP610</strain>
    </source>
</reference>
<evidence type="ECO:0000256" key="1">
    <source>
        <dbReference type="SAM" id="MobiDB-lite"/>
    </source>
</evidence>
<accession>A0A0L0FEX9</accession>
<protein>
    <submittedName>
        <fullName evidence="2">Uncharacterized protein</fullName>
    </submittedName>
</protein>
<keyword evidence="3" id="KW-1185">Reference proteome</keyword>
<dbReference type="RefSeq" id="XP_014148495.1">
    <property type="nucleotide sequence ID" value="XM_014293020.1"/>
</dbReference>
<sequence>FLEQGWKLARNLRLRMDSKEDVREESVEKSTDSLQHGSPVYRNQKSRLVKQRPIDTVLKITNNSAARDRPQTMDEERQGHAAYNYCHLKSTRRWMEACLQEELPETIDME</sequence>
<organism evidence="2 3">
    <name type="scientific">Sphaeroforma arctica JP610</name>
    <dbReference type="NCBI Taxonomy" id="667725"/>
    <lineage>
        <taxon>Eukaryota</taxon>
        <taxon>Ichthyosporea</taxon>
        <taxon>Ichthyophonida</taxon>
        <taxon>Sphaeroforma</taxon>
    </lineage>
</organism>
<dbReference type="AlphaFoldDB" id="A0A0L0FEX9"/>
<feature type="region of interest" description="Disordered" evidence="1">
    <location>
        <begin position="18"/>
        <end position="45"/>
    </location>
</feature>
<feature type="non-terminal residue" evidence="2">
    <location>
        <position position="1"/>
    </location>
</feature>
<dbReference type="Proteomes" id="UP000054560">
    <property type="component" value="Unassembled WGS sequence"/>
</dbReference>
<feature type="compositionally biased region" description="Basic and acidic residues" evidence="1">
    <location>
        <begin position="18"/>
        <end position="31"/>
    </location>
</feature>
<name>A0A0L0FEX9_9EUKA</name>
<evidence type="ECO:0000313" key="2">
    <source>
        <dbReference type="EMBL" id="KNC74593.1"/>
    </source>
</evidence>
<evidence type="ECO:0000313" key="3">
    <source>
        <dbReference type="Proteomes" id="UP000054560"/>
    </source>
</evidence>